<feature type="binding site" evidence="6">
    <location>
        <begin position="15"/>
        <end position="17"/>
    </location>
    <ligand>
        <name>FMN</name>
        <dbReference type="ChEBI" id="CHEBI:58210"/>
    </ligand>
</feature>
<dbReference type="SUPFAM" id="SSF52218">
    <property type="entry name" value="Flavoproteins"/>
    <property type="match status" value="1"/>
</dbReference>
<evidence type="ECO:0000313" key="8">
    <source>
        <dbReference type="EMBL" id="MFC4909732.1"/>
    </source>
</evidence>
<dbReference type="PANTHER" id="PTHR43741">
    <property type="entry name" value="FMN-DEPENDENT NADH-AZOREDUCTASE 1"/>
    <property type="match status" value="1"/>
</dbReference>
<feature type="binding site" evidence="6">
    <location>
        <position position="9"/>
    </location>
    <ligand>
        <name>FMN</name>
        <dbReference type="ChEBI" id="CHEBI:58210"/>
    </ligand>
</feature>
<comment type="cofactor">
    <cofactor evidence="6">
        <name>FMN</name>
        <dbReference type="ChEBI" id="CHEBI:58210"/>
    </cofactor>
    <text evidence="6">Binds 1 FMN per subunit.</text>
</comment>
<dbReference type="EMBL" id="JBHSIT010000005">
    <property type="protein sequence ID" value="MFC4909732.1"/>
    <property type="molecule type" value="Genomic_DNA"/>
</dbReference>
<evidence type="ECO:0000256" key="5">
    <source>
        <dbReference type="ARBA" id="ARBA00048542"/>
    </source>
</evidence>
<comment type="caution">
    <text evidence="8">The sequence shown here is derived from an EMBL/GenBank/DDBJ whole genome shotgun (WGS) entry which is preliminary data.</text>
</comment>
<feature type="domain" description="Flavodoxin-like fold" evidence="7">
    <location>
        <begin position="1"/>
        <end position="167"/>
    </location>
</feature>
<dbReference type="Pfam" id="PF02525">
    <property type="entry name" value="Flavodoxin_2"/>
    <property type="match status" value="1"/>
</dbReference>
<dbReference type="InterPro" id="IPR003680">
    <property type="entry name" value="Flavodoxin_fold"/>
</dbReference>
<evidence type="ECO:0000256" key="6">
    <source>
        <dbReference type="HAMAP-Rule" id="MF_01216"/>
    </source>
</evidence>
<evidence type="ECO:0000256" key="3">
    <source>
        <dbReference type="ARBA" id="ARBA00023002"/>
    </source>
</evidence>
<evidence type="ECO:0000259" key="7">
    <source>
        <dbReference type="Pfam" id="PF02525"/>
    </source>
</evidence>
<dbReference type="InterPro" id="IPR023048">
    <property type="entry name" value="NADH:quinone_OxRdtase_FMN_depd"/>
</dbReference>
<dbReference type="EC" id="1.6.5.-" evidence="6"/>
<comment type="catalytic activity">
    <reaction evidence="6">
        <text>2 a quinone + NADH + H(+) = 2 a 1,4-benzosemiquinone + NAD(+)</text>
        <dbReference type="Rhea" id="RHEA:65952"/>
        <dbReference type="ChEBI" id="CHEBI:15378"/>
        <dbReference type="ChEBI" id="CHEBI:57540"/>
        <dbReference type="ChEBI" id="CHEBI:57945"/>
        <dbReference type="ChEBI" id="CHEBI:132124"/>
        <dbReference type="ChEBI" id="CHEBI:134225"/>
    </reaction>
</comment>
<dbReference type="RefSeq" id="WP_378257447.1">
    <property type="nucleotide sequence ID" value="NZ_JBHSIT010000005.1"/>
</dbReference>
<evidence type="ECO:0000256" key="2">
    <source>
        <dbReference type="ARBA" id="ARBA00022643"/>
    </source>
</evidence>
<proteinExistence type="inferred from homology"/>
<keyword evidence="9" id="KW-1185">Reference proteome</keyword>
<dbReference type="EC" id="1.7.1.17" evidence="6"/>
<comment type="subunit">
    <text evidence="6">Homodimer.</text>
</comment>
<reference evidence="9" key="1">
    <citation type="journal article" date="2019" name="Int. J. Syst. Evol. Microbiol.">
        <title>The Global Catalogue of Microorganisms (GCM) 10K type strain sequencing project: providing services to taxonomists for standard genome sequencing and annotation.</title>
        <authorList>
            <consortium name="The Broad Institute Genomics Platform"/>
            <consortium name="The Broad Institute Genome Sequencing Center for Infectious Disease"/>
            <person name="Wu L."/>
            <person name="Ma J."/>
        </authorList>
    </citation>
    <scope>NUCLEOTIDE SEQUENCE [LARGE SCALE GENOMIC DNA]</scope>
    <source>
        <strain evidence="9">KLKA75</strain>
    </source>
</reference>
<keyword evidence="3 6" id="KW-0560">Oxidoreductase</keyword>
<organism evidence="8 9">
    <name type="scientific">Actinomadura gamaensis</name>
    <dbReference type="NCBI Taxonomy" id="1763541"/>
    <lineage>
        <taxon>Bacteria</taxon>
        <taxon>Bacillati</taxon>
        <taxon>Actinomycetota</taxon>
        <taxon>Actinomycetes</taxon>
        <taxon>Streptosporangiales</taxon>
        <taxon>Thermomonosporaceae</taxon>
        <taxon>Actinomadura</taxon>
    </lineage>
</organism>
<comment type="similarity">
    <text evidence="6">Belongs to the azoreductase type 1 family.</text>
</comment>
<evidence type="ECO:0000256" key="4">
    <source>
        <dbReference type="ARBA" id="ARBA00023027"/>
    </source>
</evidence>
<name>A0ABV9U0B7_9ACTN</name>
<protein>
    <recommendedName>
        <fullName evidence="6">FMN dependent NADH:quinone oxidoreductase</fullName>
        <ecNumber evidence="6">1.6.5.-</ecNumber>
    </recommendedName>
    <alternativeName>
        <fullName evidence="6">Azo-dye reductase</fullName>
    </alternativeName>
    <alternativeName>
        <fullName evidence="6">FMN-dependent NADH-azo compound oxidoreductase</fullName>
    </alternativeName>
    <alternativeName>
        <fullName evidence="6">FMN-dependent NADH-azoreductase</fullName>
        <ecNumber evidence="6">1.7.1.17</ecNumber>
    </alternativeName>
</protein>
<comment type="function">
    <text evidence="6">Also exhibits azoreductase activity. Catalyzes the reductive cleavage of the azo bond in aromatic azo compounds to the corresponding amines.</text>
</comment>
<keyword evidence="1 6" id="KW-0285">Flavoprotein</keyword>
<gene>
    <name evidence="6" type="primary">azoR</name>
    <name evidence="8" type="ORF">ACFPCY_20590</name>
</gene>
<dbReference type="Proteomes" id="UP001595872">
    <property type="component" value="Unassembled WGS sequence"/>
</dbReference>
<comment type="catalytic activity">
    <reaction evidence="5">
        <text>N,N-dimethyl-1,4-phenylenediamine + anthranilate + 2 NAD(+) = 2-(4-dimethylaminophenyl)diazenylbenzoate + 2 NADH + 2 H(+)</text>
        <dbReference type="Rhea" id="RHEA:55872"/>
        <dbReference type="ChEBI" id="CHEBI:15378"/>
        <dbReference type="ChEBI" id="CHEBI:15783"/>
        <dbReference type="ChEBI" id="CHEBI:16567"/>
        <dbReference type="ChEBI" id="CHEBI:57540"/>
        <dbReference type="ChEBI" id="CHEBI:57945"/>
        <dbReference type="ChEBI" id="CHEBI:71579"/>
        <dbReference type="EC" id="1.7.1.17"/>
    </reaction>
    <physiologicalReaction direction="right-to-left" evidence="5">
        <dbReference type="Rhea" id="RHEA:55874"/>
    </physiologicalReaction>
</comment>
<evidence type="ECO:0000313" key="9">
    <source>
        <dbReference type="Proteomes" id="UP001595872"/>
    </source>
</evidence>
<comment type="function">
    <text evidence="6">Quinone reductase that provides resistance to thiol-specific stress caused by electrophilic quinones.</text>
</comment>
<dbReference type="InterPro" id="IPR029039">
    <property type="entry name" value="Flavoprotein-like_sf"/>
</dbReference>
<dbReference type="PANTHER" id="PTHR43741:SF2">
    <property type="entry name" value="FMN-DEPENDENT NADH:QUINONE OXIDOREDUCTASE"/>
    <property type="match status" value="1"/>
</dbReference>
<accession>A0ABV9U0B7</accession>
<evidence type="ECO:0000256" key="1">
    <source>
        <dbReference type="ARBA" id="ARBA00022630"/>
    </source>
</evidence>
<dbReference type="HAMAP" id="MF_01216">
    <property type="entry name" value="Azoreductase_type1"/>
    <property type="match status" value="1"/>
</dbReference>
<dbReference type="Gene3D" id="3.40.50.360">
    <property type="match status" value="1"/>
</dbReference>
<dbReference type="InterPro" id="IPR050104">
    <property type="entry name" value="FMN-dep_NADH:Q_OxRdtase_AzoR1"/>
</dbReference>
<keyword evidence="2 6" id="KW-0288">FMN</keyword>
<keyword evidence="4 6" id="KW-0520">NAD</keyword>
<comment type="caution">
    <text evidence="6">Lacks conserved residue(s) required for the propagation of feature annotation.</text>
</comment>
<sequence length="219" mass="22949">MSLFRLDASISPATSASAELADIVEAAWTAAHPDAPVVRRHLGTDPLPADAWASAHTAALTPEPDRTSAQRDALTLARSLVAELEDAEAVVLAVPLYNFGVSQHFKSWVDLVIAGAPLGRPVLQGKPTVLATVRGGGYGPGTPREGWDHSTPYLRRILADVWQADLTVVERELTLAASPGMEQLRDLAAELHADALTAARAAARDLLATAATGLVATTG</sequence>